<dbReference type="GO" id="GO:0008195">
    <property type="term" value="F:phosphatidate phosphatase activity"/>
    <property type="evidence" value="ECO:0007669"/>
    <property type="project" value="TreeGrafter"/>
</dbReference>
<dbReference type="PANTHER" id="PTHR10165">
    <property type="entry name" value="LIPID PHOSPHATE PHOSPHATASE"/>
    <property type="match status" value="1"/>
</dbReference>
<feature type="transmembrane region" description="Helical" evidence="6">
    <location>
        <begin position="7"/>
        <end position="30"/>
    </location>
</feature>
<evidence type="ECO:0000256" key="1">
    <source>
        <dbReference type="ARBA" id="ARBA00004141"/>
    </source>
</evidence>
<dbReference type="VEuPathDB" id="VectorBase:LLONM1_005196"/>
<keyword evidence="4 6" id="KW-1133">Transmembrane helix</keyword>
<dbReference type="InterPro" id="IPR000326">
    <property type="entry name" value="PAP2/HPO"/>
</dbReference>
<evidence type="ECO:0000256" key="6">
    <source>
        <dbReference type="SAM" id="Phobius"/>
    </source>
</evidence>
<evidence type="ECO:0000256" key="3">
    <source>
        <dbReference type="ARBA" id="ARBA00022692"/>
    </source>
</evidence>
<dbReference type="PANTHER" id="PTHR10165:SF103">
    <property type="entry name" value="PHOSPHOLIPID PHOSPHATASE HOMOLOG 1.2 HOMOLOG"/>
    <property type="match status" value="1"/>
</dbReference>
<dbReference type="GO" id="GO:0006644">
    <property type="term" value="P:phospholipid metabolic process"/>
    <property type="evidence" value="ECO:0007669"/>
    <property type="project" value="InterPro"/>
</dbReference>
<dbReference type="Gene3D" id="1.20.144.10">
    <property type="entry name" value="Phosphatidic acid phosphatase type 2/haloperoxidase"/>
    <property type="match status" value="1"/>
</dbReference>
<dbReference type="GO" id="GO:0005886">
    <property type="term" value="C:plasma membrane"/>
    <property type="evidence" value="ECO:0007669"/>
    <property type="project" value="TreeGrafter"/>
</dbReference>
<evidence type="ECO:0000256" key="4">
    <source>
        <dbReference type="ARBA" id="ARBA00022989"/>
    </source>
</evidence>
<evidence type="ECO:0000256" key="5">
    <source>
        <dbReference type="ARBA" id="ARBA00023136"/>
    </source>
</evidence>
<feature type="transmembrane region" description="Helical" evidence="6">
    <location>
        <begin position="195"/>
        <end position="215"/>
    </location>
</feature>
<keyword evidence="3 6" id="KW-0812">Transmembrane</keyword>
<dbReference type="Pfam" id="PF01569">
    <property type="entry name" value="PAP2"/>
    <property type="match status" value="1"/>
</dbReference>
<sequence length="281" mass="32353">MLSPTIAVDVIICFLFAAWFAVIECGWFPHKQREFLCKDPSLSFKYNGDTVTATVLILSTFLPFFVLWVTEAIFAKPTSLKLSRTRTSLKRAFYWFKKYYVGILMNLALVETLKVVVGGLRPHFFYSCRPDVMDVCMPGEIIFRYACKNTEPSYAFIRDTQKSFPSGHSSVSFHVAIFLVWYFQKRIPKLKCFLLIPFLQTLCFSWACFCSMSRITDHRHHWYDVLAGVCLGMLFGFFCCKTSCNNFKGCRTSPNLDATIQNGVISRNSYKDREETSLNAV</sequence>
<proteinExistence type="inferred from homology"/>
<dbReference type="AlphaFoldDB" id="A0A7G3ARH4"/>
<evidence type="ECO:0000256" key="2">
    <source>
        <dbReference type="ARBA" id="ARBA00008816"/>
    </source>
</evidence>
<feature type="transmembrane region" description="Helical" evidence="6">
    <location>
        <begin position="95"/>
        <end position="117"/>
    </location>
</feature>
<keyword evidence="5 6" id="KW-0472">Membrane</keyword>
<dbReference type="SMART" id="SM00014">
    <property type="entry name" value="acidPPc"/>
    <property type="match status" value="1"/>
</dbReference>
<dbReference type="InterPro" id="IPR036938">
    <property type="entry name" value="PAP2/HPO_sf"/>
</dbReference>
<comment type="similarity">
    <text evidence="2">Belongs to the PA-phosphatase related phosphoesterase family.</text>
</comment>
<dbReference type="SUPFAM" id="SSF48317">
    <property type="entry name" value="Acid phosphatase/Vanadium-dependent haloperoxidase"/>
    <property type="match status" value="1"/>
</dbReference>
<accession>A0A7G3ARH4</accession>
<protein>
    <submittedName>
        <fullName evidence="8">Putative lipid phosphate phosphatase</fullName>
    </submittedName>
</protein>
<feature type="transmembrane region" description="Helical" evidence="6">
    <location>
        <begin position="50"/>
        <end position="74"/>
    </location>
</feature>
<organism evidence="8">
    <name type="scientific">Lutzomyia longipalpis</name>
    <name type="common">Sand fly</name>
    <dbReference type="NCBI Taxonomy" id="7200"/>
    <lineage>
        <taxon>Eukaryota</taxon>
        <taxon>Metazoa</taxon>
        <taxon>Ecdysozoa</taxon>
        <taxon>Arthropoda</taxon>
        <taxon>Hexapoda</taxon>
        <taxon>Insecta</taxon>
        <taxon>Pterygota</taxon>
        <taxon>Neoptera</taxon>
        <taxon>Endopterygota</taxon>
        <taxon>Diptera</taxon>
        <taxon>Nematocera</taxon>
        <taxon>Psychodoidea</taxon>
        <taxon>Psychodidae</taxon>
        <taxon>Lutzomyia</taxon>
        <taxon>Lutzomyia</taxon>
    </lineage>
</organism>
<feature type="transmembrane region" description="Helical" evidence="6">
    <location>
        <begin position="221"/>
        <end position="240"/>
    </location>
</feature>
<dbReference type="RefSeq" id="XP_055677565.1">
    <property type="nucleotide sequence ID" value="XM_055821590.1"/>
</dbReference>
<feature type="domain" description="Phosphatidic acid phosphatase type 2/haloperoxidase" evidence="7">
    <location>
        <begin position="96"/>
        <end position="240"/>
    </location>
</feature>
<evidence type="ECO:0000259" key="7">
    <source>
        <dbReference type="SMART" id="SM00014"/>
    </source>
</evidence>
<dbReference type="InterPro" id="IPR043216">
    <property type="entry name" value="PAP-like"/>
</dbReference>
<evidence type="ECO:0000313" key="8">
    <source>
        <dbReference type="EMBL" id="MBC1173896.1"/>
    </source>
</evidence>
<dbReference type="GO" id="GO:0007165">
    <property type="term" value="P:signal transduction"/>
    <property type="evidence" value="ECO:0007669"/>
    <property type="project" value="TreeGrafter"/>
</dbReference>
<reference evidence="8" key="1">
    <citation type="journal article" date="2020" name="BMC">
        <title>Leishmania infection induces a limited differential gene expression in the sand fly midgut.</title>
        <authorList>
            <person name="Coutinho-Abreu I.V."/>
            <person name="Serafim T.D."/>
            <person name="Meneses C."/>
            <person name="Kamhawi S."/>
            <person name="Oliveira F."/>
            <person name="Valenzuela J.G."/>
        </authorList>
    </citation>
    <scope>NUCLEOTIDE SEQUENCE</scope>
    <source>
        <strain evidence="8">Jacobina</strain>
        <tissue evidence="8">Midgut</tissue>
    </source>
</reference>
<dbReference type="CDD" id="cd03384">
    <property type="entry name" value="PAP2_wunen"/>
    <property type="match status" value="1"/>
</dbReference>
<dbReference type="GeneID" id="129786506"/>
<dbReference type="EMBL" id="GITU01005193">
    <property type="protein sequence ID" value="MBC1173896.1"/>
    <property type="molecule type" value="Transcribed_RNA"/>
</dbReference>
<comment type="subcellular location">
    <subcellularLocation>
        <location evidence="1">Membrane</location>
        <topology evidence="1">Multi-pass membrane protein</topology>
    </subcellularLocation>
</comment>
<dbReference type="GO" id="GO:0046839">
    <property type="term" value="P:phospholipid dephosphorylation"/>
    <property type="evidence" value="ECO:0007669"/>
    <property type="project" value="TreeGrafter"/>
</dbReference>
<name>A0A7G3ARH4_LUTLO</name>